<gene>
    <name evidence="1" type="ORF">DME_LOCUS5792</name>
</gene>
<dbReference type="Proteomes" id="UP000038040">
    <property type="component" value="Unplaced"/>
</dbReference>
<evidence type="ECO:0000313" key="3">
    <source>
        <dbReference type="Proteomes" id="UP000274756"/>
    </source>
</evidence>
<evidence type="ECO:0000313" key="2">
    <source>
        <dbReference type="Proteomes" id="UP000038040"/>
    </source>
</evidence>
<evidence type="ECO:0000313" key="1">
    <source>
        <dbReference type="EMBL" id="VDN55819.1"/>
    </source>
</evidence>
<dbReference type="WBParaSite" id="DME_0000143201-mRNA-1">
    <property type="protein sequence ID" value="DME_0000143201-mRNA-1"/>
    <property type="gene ID" value="DME_0000143201"/>
</dbReference>
<dbReference type="Proteomes" id="UP000274756">
    <property type="component" value="Unassembled WGS sequence"/>
</dbReference>
<reference evidence="1 3" key="2">
    <citation type="submission" date="2018-11" db="EMBL/GenBank/DDBJ databases">
        <authorList>
            <consortium name="Pathogen Informatics"/>
        </authorList>
    </citation>
    <scope>NUCLEOTIDE SEQUENCE [LARGE SCALE GENOMIC DNA]</scope>
</reference>
<keyword evidence="3" id="KW-1185">Reference proteome</keyword>
<reference evidence="4" key="1">
    <citation type="submission" date="2017-02" db="UniProtKB">
        <authorList>
            <consortium name="WormBaseParasite"/>
        </authorList>
    </citation>
    <scope>IDENTIFICATION</scope>
</reference>
<organism evidence="2 4">
    <name type="scientific">Dracunculus medinensis</name>
    <name type="common">Guinea worm</name>
    <dbReference type="NCBI Taxonomy" id="318479"/>
    <lineage>
        <taxon>Eukaryota</taxon>
        <taxon>Metazoa</taxon>
        <taxon>Ecdysozoa</taxon>
        <taxon>Nematoda</taxon>
        <taxon>Chromadorea</taxon>
        <taxon>Rhabditida</taxon>
        <taxon>Spirurina</taxon>
        <taxon>Dracunculoidea</taxon>
        <taxon>Dracunculidae</taxon>
        <taxon>Dracunculus</taxon>
    </lineage>
</organism>
<proteinExistence type="predicted"/>
<evidence type="ECO:0000313" key="4">
    <source>
        <dbReference type="WBParaSite" id="DME_0000143201-mRNA-1"/>
    </source>
</evidence>
<sequence length="123" mass="14432">MKVNISQVIFTFNLTAFVIHLTIVRPLTERVTHVTIVRPLTERVTHVTIVHLLLTEHNDVWSRNAALKLFRLLQKSKQYSPEDGLRLIINEIETNDHITQQEWIDMEQKITIFWKITMASFGP</sequence>
<name>A0A0N4U3W2_DRAME</name>
<protein>
    <submittedName>
        <fullName evidence="4">Secreted protein</fullName>
    </submittedName>
</protein>
<dbReference type="AlphaFoldDB" id="A0A0N4U3W2"/>
<dbReference type="EMBL" id="UYYG01001153">
    <property type="protein sequence ID" value="VDN55819.1"/>
    <property type="molecule type" value="Genomic_DNA"/>
</dbReference>
<accession>A0A0N4U3W2</accession>